<gene>
    <name evidence="2" type="ORF">EH31_00410</name>
</gene>
<name>A0A074MCJ2_ERYLO</name>
<feature type="chain" id="PRO_5001697001" evidence="1">
    <location>
        <begin position="19"/>
        <end position="312"/>
    </location>
</feature>
<dbReference type="EMBL" id="JMIW01000001">
    <property type="protein sequence ID" value="KEO91159.1"/>
    <property type="molecule type" value="Genomic_DNA"/>
</dbReference>
<sequence length="312" mass="34087">MQKRFSILGLAFLPLSMAAVSKTADTSQTDLVVRAGDTIAMTINDQSVQFRLSPDAISVPTLNDDAARRIGLKPSMIGYVYVIGPERISFRTDNVRYLADATSFKRRTAFSNRNLVDGADAIAGPETFPFRRTIFILREPQPGDREITFPLDSELGRSQTSVRIDIGDRPIYAAFSLDRSESLITATGGKWIADANGGWFDGDARDTPILYGVARPIRSLKLERPLMLGELQVRNLAVRVSDVGSSRGIAEGAAPEQDPNEIVVSGDGKRKVPSQRMYIGMDTIGHCASIAYDFDSATVTLRCPDQPAIREG</sequence>
<reference evidence="2 3" key="1">
    <citation type="submission" date="2014-04" db="EMBL/GenBank/DDBJ databases">
        <title>A comprehensive comparison of genomes of Erythrobacter spp. strains.</title>
        <authorList>
            <person name="Zheng Q."/>
        </authorList>
    </citation>
    <scope>NUCLEOTIDE SEQUENCE [LARGE SCALE GENOMIC DNA]</scope>
    <source>
        <strain evidence="2 3">DSM 6997</strain>
    </source>
</reference>
<dbReference type="RefSeq" id="WP_034957413.1">
    <property type="nucleotide sequence ID" value="NZ_JMIW01000001.1"/>
</dbReference>
<dbReference type="OrthoDB" id="8478659at2"/>
<comment type="caution">
    <text evidence="2">The sequence shown here is derived from an EMBL/GenBank/DDBJ whole genome shotgun (WGS) entry which is preliminary data.</text>
</comment>
<evidence type="ECO:0000313" key="3">
    <source>
        <dbReference type="Proteomes" id="UP000027647"/>
    </source>
</evidence>
<dbReference type="eggNOG" id="ENOG5031B5K">
    <property type="taxonomic scope" value="Bacteria"/>
</dbReference>
<evidence type="ECO:0000313" key="2">
    <source>
        <dbReference type="EMBL" id="KEO91159.1"/>
    </source>
</evidence>
<dbReference type="AlphaFoldDB" id="A0A074MCJ2"/>
<keyword evidence="3" id="KW-1185">Reference proteome</keyword>
<dbReference type="Proteomes" id="UP000027647">
    <property type="component" value="Unassembled WGS sequence"/>
</dbReference>
<keyword evidence="1" id="KW-0732">Signal</keyword>
<accession>A0A074MCJ2</accession>
<evidence type="ECO:0000256" key="1">
    <source>
        <dbReference type="SAM" id="SignalP"/>
    </source>
</evidence>
<organism evidence="2 3">
    <name type="scientific">Erythrobacter longus</name>
    <dbReference type="NCBI Taxonomy" id="1044"/>
    <lineage>
        <taxon>Bacteria</taxon>
        <taxon>Pseudomonadati</taxon>
        <taxon>Pseudomonadota</taxon>
        <taxon>Alphaproteobacteria</taxon>
        <taxon>Sphingomonadales</taxon>
        <taxon>Erythrobacteraceae</taxon>
        <taxon>Erythrobacter/Porphyrobacter group</taxon>
        <taxon>Erythrobacter</taxon>
    </lineage>
</organism>
<feature type="signal peptide" evidence="1">
    <location>
        <begin position="1"/>
        <end position="18"/>
    </location>
</feature>
<protein>
    <submittedName>
        <fullName evidence="2">Uncharacterized protein</fullName>
    </submittedName>
</protein>
<proteinExistence type="predicted"/>